<protein>
    <submittedName>
        <fullName evidence="1">Uncharacterized protein</fullName>
    </submittedName>
</protein>
<dbReference type="AlphaFoldDB" id="A0A388TDL3"/>
<evidence type="ECO:0000313" key="1">
    <source>
        <dbReference type="EMBL" id="GBR75021.1"/>
    </source>
</evidence>
<gene>
    <name evidence="1" type="ORF">NO1_2089</name>
</gene>
<reference evidence="1 2" key="1">
    <citation type="journal article" date="2019" name="ISME J.">
        <title>Genome analyses of uncultured TG2/ZB3 bacteria in 'Margulisbacteria' specifically attached to ectosymbiotic spirochetes of protists in the termite gut.</title>
        <authorList>
            <person name="Utami Y.D."/>
            <person name="Kuwahara H."/>
            <person name="Igai K."/>
            <person name="Murakami T."/>
            <person name="Sugaya K."/>
            <person name="Morikawa T."/>
            <person name="Nagura Y."/>
            <person name="Yuki M."/>
            <person name="Deevong P."/>
            <person name="Inoue T."/>
            <person name="Kihara K."/>
            <person name="Lo N."/>
            <person name="Yamada A."/>
            <person name="Ohkuma M."/>
            <person name="Hongoh Y."/>
        </authorList>
    </citation>
    <scope>NUCLEOTIDE SEQUENCE [LARGE SCALE GENOMIC DNA]</scope>
    <source>
        <strain evidence="1">NkOx7-01</strain>
    </source>
</reference>
<name>A0A388TDL3_TERA1</name>
<dbReference type="Proteomes" id="UP000269352">
    <property type="component" value="Unassembled WGS sequence"/>
</dbReference>
<comment type="caution">
    <text evidence="1">The sequence shown here is derived from an EMBL/GenBank/DDBJ whole genome shotgun (WGS) entry which is preliminary data.</text>
</comment>
<keyword evidence="2" id="KW-1185">Reference proteome</keyword>
<proteinExistence type="predicted"/>
<organism evidence="1 2">
    <name type="scientific">Termititenax aidoneus</name>
    <dbReference type="NCBI Taxonomy" id="2218524"/>
    <lineage>
        <taxon>Bacteria</taxon>
        <taxon>Bacillati</taxon>
        <taxon>Candidatus Margulisiibacteriota</taxon>
        <taxon>Candidatus Termititenacia</taxon>
        <taxon>Candidatus Termititenacales</taxon>
        <taxon>Candidatus Termititenacaceae</taxon>
        <taxon>Candidatus Termititenax</taxon>
    </lineage>
</organism>
<accession>A0A388TDL3</accession>
<evidence type="ECO:0000313" key="2">
    <source>
        <dbReference type="Proteomes" id="UP000269352"/>
    </source>
</evidence>
<dbReference type="EMBL" id="BGZN01000132">
    <property type="protein sequence ID" value="GBR75021.1"/>
    <property type="molecule type" value="Genomic_DNA"/>
</dbReference>
<sequence length="379" mass="42498">MTITMPGNDLNVGRTVINGLISEAEKQEYKHSHTFLLERLLSNNAPKIKIQIANKLQNGKNLSPLESRVLLLALLNLDEFNDPYVRWFSQELLAANGINAGGFNQNRIKESIKTLLQQNLPEAREQIYAVANEIDAAKEENRKPNVEHETQIEMIGFLVNTGMSDETMRALTNNAEELRKYADRLGAVTVMLPTSSLPIAGGLDGLETVKSKVDMMQNIILATPELYKKAPLAYLKGLLYQNLTLLELSDDMKNDMQEDTLTVFFFNMLIDEYDNNITFSPEEIAAFTAARDYLQANPGYRTARGDGSTLLSAPLVDGKVPAEIDAAIKVLQRYDVGIRQALNVRSTEMFDNSPQNFLRIKYNLLRSHPPTITSTFLNI</sequence>